<dbReference type="RefSeq" id="WP_008908751.1">
    <property type="nucleotide sequence ID" value="NZ_CAKP01000072.1"/>
</dbReference>
<dbReference type="EMBL" id="CAKP01000072">
    <property type="protein sequence ID" value="CCJ33483.1"/>
    <property type="molecule type" value="Genomic_DNA"/>
</dbReference>
<evidence type="ECO:0000313" key="5">
    <source>
        <dbReference type="EMBL" id="CCJ33483.1"/>
    </source>
</evidence>
<evidence type="ECO:0000256" key="3">
    <source>
        <dbReference type="ARBA" id="ARBA00023163"/>
    </source>
</evidence>
<dbReference type="SUPFAM" id="SSF46785">
    <property type="entry name" value="Winged helix' DNA-binding domain"/>
    <property type="match status" value="1"/>
</dbReference>
<dbReference type="GO" id="GO:0003677">
    <property type="term" value="F:DNA binding"/>
    <property type="evidence" value="ECO:0007669"/>
    <property type="project" value="UniProtKB-KW"/>
</dbReference>
<dbReference type="SMART" id="SM00347">
    <property type="entry name" value="HTH_MARR"/>
    <property type="match status" value="1"/>
</dbReference>
<dbReference type="InterPro" id="IPR000835">
    <property type="entry name" value="HTH_MarR-typ"/>
</dbReference>
<dbReference type="GO" id="GO:0003700">
    <property type="term" value="F:DNA-binding transcription factor activity"/>
    <property type="evidence" value="ECO:0007669"/>
    <property type="project" value="InterPro"/>
</dbReference>
<evidence type="ECO:0000259" key="4">
    <source>
        <dbReference type="PROSITE" id="PS50995"/>
    </source>
</evidence>
<keyword evidence="3" id="KW-0804">Transcription</keyword>
<evidence type="ECO:0000256" key="1">
    <source>
        <dbReference type="ARBA" id="ARBA00023015"/>
    </source>
</evidence>
<dbReference type="PROSITE" id="PS50995">
    <property type="entry name" value="HTH_MARR_2"/>
    <property type="match status" value="1"/>
</dbReference>
<dbReference type="OrthoDB" id="9799747at2"/>
<gene>
    <name evidence="5" type="ORF">CAAU_1399</name>
</gene>
<keyword evidence="6" id="KW-1185">Reference proteome</keyword>
<feature type="domain" description="HTH marR-type" evidence="4">
    <location>
        <begin position="10"/>
        <end position="135"/>
    </location>
</feature>
<keyword evidence="1" id="KW-0805">Transcription regulation</keyword>
<dbReference type="Gene3D" id="1.10.10.10">
    <property type="entry name" value="Winged helix-like DNA-binding domain superfamily/Winged helix DNA-binding domain"/>
    <property type="match status" value="1"/>
</dbReference>
<dbReference type="InterPro" id="IPR036388">
    <property type="entry name" value="WH-like_DNA-bd_sf"/>
</dbReference>
<dbReference type="InterPro" id="IPR036390">
    <property type="entry name" value="WH_DNA-bd_sf"/>
</dbReference>
<dbReference type="PANTHER" id="PTHR42756:SF1">
    <property type="entry name" value="TRANSCRIPTIONAL REPRESSOR OF EMRAB OPERON"/>
    <property type="match status" value="1"/>
</dbReference>
<dbReference type="eggNOG" id="COG1846">
    <property type="taxonomic scope" value="Bacteria"/>
</dbReference>
<organism evidence="5 6">
    <name type="scientific">Caloramator australicus RC3</name>
    <dbReference type="NCBI Taxonomy" id="857293"/>
    <lineage>
        <taxon>Bacteria</taxon>
        <taxon>Bacillati</taxon>
        <taxon>Bacillota</taxon>
        <taxon>Clostridia</taxon>
        <taxon>Eubacteriales</taxon>
        <taxon>Clostridiaceae</taxon>
        <taxon>Caloramator</taxon>
    </lineage>
</organism>
<keyword evidence="2" id="KW-0238">DNA-binding</keyword>
<proteinExistence type="predicted"/>
<dbReference type="Pfam" id="PF01047">
    <property type="entry name" value="MarR"/>
    <property type="match status" value="1"/>
</dbReference>
<evidence type="ECO:0000256" key="2">
    <source>
        <dbReference type="ARBA" id="ARBA00023125"/>
    </source>
</evidence>
<comment type="caution">
    <text evidence="5">The sequence shown here is derived from an EMBL/GenBank/DDBJ whole genome shotgun (WGS) entry which is preliminary data.</text>
</comment>
<dbReference type="PRINTS" id="PR00598">
    <property type="entry name" value="HTHMARR"/>
</dbReference>
<reference evidence="5 6" key="1">
    <citation type="journal article" date="2011" name="J. Bacteriol.">
        <title>Draft genome sequence of Caloramator australicus strain RC3T, a thermoanaerobe from the Great Artesian Basin of Australia.</title>
        <authorList>
            <person name="Ogg C.D."/>
            <person name="Patel B.K.C."/>
        </authorList>
    </citation>
    <scope>NUCLEOTIDE SEQUENCE [LARGE SCALE GENOMIC DNA]</scope>
    <source>
        <strain evidence="5 6">RC3</strain>
    </source>
</reference>
<dbReference type="Proteomes" id="UP000007652">
    <property type="component" value="Unassembled WGS sequence"/>
</dbReference>
<dbReference type="PANTHER" id="PTHR42756">
    <property type="entry name" value="TRANSCRIPTIONAL REGULATOR, MARR"/>
    <property type="match status" value="1"/>
</dbReference>
<dbReference type="AlphaFoldDB" id="I7KUB5"/>
<evidence type="ECO:0000313" key="6">
    <source>
        <dbReference type="Proteomes" id="UP000007652"/>
    </source>
</evidence>
<protein>
    <submittedName>
        <fullName evidence="5">Transcriptional regulator, MarR family</fullName>
    </submittedName>
</protein>
<name>I7KUB5_9CLOT</name>
<sequence length="135" mass="15432">MNRKSYGEINDINLKTLIAISRSYQTILKRLNKVFKEGGLTPSQFGVLEALYHKGDLRIGEIIEKILSTGGNMTVVIDNLEKSGMVKRYQDPNDRRASIISITEKGRRKIEEIFPIHLEELNNALINLSLEEKKF</sequence>
<accession>I7KUB5</accession>
<dbReference type="STRING" id="857293.CAAU_1399"/>